<dbReference type="EMBL" id="NHOO01000017">
    <property type="protein sequence ID" value="OVE46533.1"/>
    <property type="molecule type" value="Genomic_DNA"/>
</dbReference>
<keyword evidence="1" id="KW-0129">CBS domain</keyword>
<dbReference type="InterPro" id="IPR046342">
    <property type="entry name" value="CBS_dom_sf"/>
</dbReference>
<protein>
    <submittedName>
        <fullName evidence="3">Alcohol dehydrogenase</fullName>
    </submittedName>
</protein>
<sequence length="348" mass="39277">MAHDWEKVLLSPDTPAESALRVLDDSGLRLVLVVDEQRRLLGTLTDGDVRRALLRHVNFMTAAVADIMHREPRVALASASREQLRHLMEQHSLLHIPLLDHDDRVVGLETYQEVLQRPRRDNWVFLMAGGFGKRLRPLTDNCPKPMLLVGGKPMLQTILEGFIAAGFHRFYISVHYLPETIKNYFGDGSKWGVTIVYIEEDQPLGTGGALGLLPGTDDLPIIMMNGDILTRLDFNALLDFHEKHAADLTLCVREYDVQIPFGVVEGNDVTVTSIVEKPKHRFFVNAGIYVVTPQAIARVLPSMRVDMPDLIKQIIADQRNVSMFPIREYWLDIGRPEDFDVAQTSIAQ</sequence>
<dbReference type="SUPFAM" id="SSF54631">
    <property type="entry name" value="CBS-domain pair"/>
    <property type="match status" value="1"/>
</dbReference>
<dbReference type="RefSeq" id="WP_011137577.1">
    <property type="nucleotide sequence ID" value="NZ_JABXOB010000012.1"/>
</dbReference>
<dbReference type="OMA" id="TMCVREY"/>
<dbReference type="Proteomes" id="UP000196342">
    <property type="component" value="Unassembled WGS sequence"/>
</dbReference>
<dbReference type="CDD" id="cd04607">
    <property type="entry name" value="CBS_pair_NTP_transferase_assoc"/>
    <property type="match status" value="1"/>
</dbReference>
<dbReference type="SMART" id="SM00116">
    <property type="entry name" value="CBS"/>
    <property type="match status" value="2"/>
</dbReference>
<dbReference type="PROSITE" id="PS51371">
    <property type="entry name" value="CBS"/>
    <property type="match status" value="2"/>
</dbReference>
<dbReference type="PANTHER" id="PTHR22572">
    <property type="entry name" value="SUGAR-1-PHOSPHATE GUANYL TRANSFERASE"/>
    <property type="match status" value="1"/>
</dbReference>
<dbReference type="Pfam" id="PF00571">
    <property type="entry name" value="CBS"/>
    <property type="match status" value="2"/>
</dbReference>
<dbReference type="CDD" id="cd06426">
    <property type="entry name" value="NTP_transferase_like_2"/>
    <property type="match status" value="1"/>
</dbReference>
<reference evidence="3 4" key="1">
    <citation type="submission" date="2017-05" db="EMBL/GenBank/DDBJ databases">
        <title>Chromobacterium violaceum GHPS1 isolated from Hydrocarbon polluted soil in French Guiana display an awesome secondary metabolite arsenal and a battery of drug and heavy-metal-resistance and detoxification of xenobiotics proteins.</title>
        <authorList>
            <person name="Belbahri L."/>
        </authorList>
    </citation>
    <scope>NUCLEOTIDE SEQUENCE [LARGE SCALE GENOMIC DNA]</scope>
    <source>
        <strain evidence="3 4">GHPS1</strain>
    </source>
</reference>
<dbReference type="AlphaFoldDB" id="A0A202B4N7"/>
<evidence type="ECO:0000256" key="1">
    <source>
        <dbReference type="PROSITE-ProRule" id="PRU00703"/>
    </source>
</evidence>
<dbReference type="InterPro" id="IPR000644">
    <property type="entry name" value="CBS_dom"/>
</dbReference>
<organism evidence="3 4">
    <name type="scientific">Chromobacterium violaceum</name>
    <dbReference type="NCBI Taxonomy" id="536"/>
    <lineage>
        <taxon>Bacteria</taxon>
        <taxon>Pseudomonadati</taxon>
        <taxon>Pseudomonadota</taxon>
        <taxon>Betaproteobacteria</taxon>
        <taxon>Neisseriales</taxon>
        <taxon>Chromobacteriaceae</taxon>
        <taxon>Chromobacterium</taxon>
    </lineage>
</organism>
<dbReference type="Gene3D" id="3.10.580.10">
    <property type="entry name" value="CBS-domain"/>
    <property type="match status" value="1"/>
</dbReference>
<dbReference type="InterPro" id="IPR005835">
    <property type="entry name" value="NTP_transferase_dom"/>
</dbReference>
<proteinExistence type="predicted"/>
<dbReference type="InterPro" id="IPR029044">
    <property type="entry name" value="Nucleotide-diphossugar_trans"/>
</dbReference>
<accession>A0A202B4N7</accession>
<dbReference type="InterPro" id="IPR050486">
    <property type="entry name" value="Mannose-1P_guanyltransferase"/>
</dbReference>
<evidence type="ECO:0000259" key="2">
    <source>
        <dbReference type="PROSITE" id="PS51371"/>
    </source>
</evidence>
<dbReference type="SUPFAM" id="SSF53448">
    <property type="entry name" value="Nucleotide-diphospho-sugar transferases"/>
    <property type="match status" value="1"/>
</dbReference>
<dbReference type="Pfam" id="PF00483">
    <property type="entry name" value="NTP_transferase"/>
    <property type="match status" value="1"/>
</dbReference>
<name>A0A202B4N7_CHRVL</name>
<evidence type="ECO:0000313" key="3">
    <source>
        <dbReference type="EMBL" id="OVE46533.1"/>
    </source>
</evidence>
<gene>
    <name evidence="3" type="ORF">CBW21_17975</name>
</gene>
<comment type="caution">
    <text evidence="3">The sequence shown here is derived from an EMBL/GenBank/DDBJ whole genome shotgun (WGS) entry which is preliminary data.</text>
</comment>
<evidence type="ECO:0000313" key="4">
    <source>
        <dbReference type="Proteomes" id="UP000196342"/>
    </source>
</evidence>
<dbReference type="Gene3D" id="3.90.550.10">
    <property type="entry name" value="Spore Coat Polysaccharide Biosynthesis Protein SpsA, Chain A"/>
    <property type="match status" value="1"/>
</dbReference>
<feature type="domain" description="CBS" evidence="2">
    <location>
        <begin position="68"/>
        <end position="124"/>
    </location>
</feature>
<dbReference type="SMR" id="A0A202B4N7"/>
<feature type="domain" description="CBS" evidence="2">
    <location>
        <begin position="1"/>
        <end position="59"/>
    </location>
</feature>
<keyword evidence="4" id="KW-1185">Reference proteome</keyword>